<feature type="compositionally biased region" description="Low complexity" evidence="1">
    <location>
        <begin position="56"/>
        <end position="75"/>
    </location>
</feature>
<evidence type="ECO:0000313" key="3">
    <source>
        <dbReference type="EMBL" id="MEE4545094.1"/>
    </source>
</evidence>
<dbReference type="Proteomes" id="UP001344658">
    <property type="component" value="Unassembled WGS sequence"/>
</dbReference>
<proteinExistence type="predicted"/>
<feature type="signal peptide" evidence="2">
    <location>
        <begin position="1"/>
        <end position="30"/>
    </location>
</feature>
<sequence length="401" mass="40834">MTAQRWLTVLGAALLWLSMASASASASASAEQPTATAATASATTGSVADPATGHRPPAATAPSGSAAAPGAVSPHADPSGCTTSVAWVVQGNNYFYGKGSVQCTTGRYKAKLVCRNNQTGTAYALYGTEVVNAPATASATCNTGNTAETVQAVADPVGTGLTGCVTWAEWVTQGTDHFYGRGSVQCDSGQYHVKIVCRNNQTGTAYVISGTEVVSAPATTSAVCNTGNTAETVQAALSPATGTSGCVTWTDWVTEGSSHFYGKGSAQCDSGQYQVKIVCRDQQSGTAYLTYGATVGAPNTSIATCRTGNTAETVQAAPYPASGPASGCVTWTDWVTEGSSHFYGKGSAQCDSGQYRVQATCYNNQTGQTYILYGPTVGAPSVSTVTCYTGNTAQSLVAQPQ</sequence>
<keyword evidence="2" id="KW-0732">Signal</keyword>
<protein>
    <recommendedName>
        <fullName evidence="5">Ig-like domain-containing protein</fullName>
    </recommendedName>
</protein>
<accession>A0ABU7PH00</accession>
<evidence type="ECO:0008006" key="5">
    <source>
        <dbReference type="Google" id="ProtNLM"/>
    </source>
</evidence>
<name>A0ABU7PH00_9ACTN</name>
<feature type="chain" id="PRO_5045097971" description="Ig-like domain-containing protein" evidence="2">
    <location>
        <begin position="31"/>
        <end position="401"/>
    </location>
</feature>
<evidence type="ECO:0000256" key="1">
    <source>
        <dbReference type="SAM" id="MobiDB-lite"/>
    </source>
</evidence>
<keyword evidence="4" id="KW-1185">Reference proteome</keyword>
<feature type="region of interest" description="Disordered" evidence="1">
    <location>
        <begin position="30"/>
        <end position="75"/>
    </location>
</feature>
<evidence type="ECO:0000256" key="2">
    <source>
        <dbReference type="SAM" id="SignalP"/>
    </source>
</evidence>
<organism evidence="3 4">
    <name type="scientific">Actinacidiphila polyblastidii</name>
    <dbReference type="NCBI Taxonomy" id="3110430"/>
    <lineage>
        <taxon>Bacteria</taxon>
        <taxon>Bacillati</taxon>
        <taxon>Actinomycetota</taxon>
        <taxon>Actinomycetes</taxon>
        <taxon>Kitasatosporales</taxon>
        <taxon>Streptomycetaceae</taxon>
        <taxon>Actinacidiphila</taxon>
    </lineage>
</organism>
<dbReference type="EMBL" id="JAZEWV010000024">
    <property type="protein sequence ID" value="MEE4545094.1"/>
    <property type="molecule type" value="Genomic_DNA"/>
</dbReference>
<reference evidence="3 4" key="1">
    <citation type="submission" date="2023-12" db="EMBL/GenBank/DDBJ databases">
        <title>Streptomyces sp. V4-01.</title>
        <authorList>
            <person name="Somphong A."/>
            <person name="Phongsopitanun W."/>
        </authorList>
    </citation>
    <scope>NUCLEOTIDE SEQUENCE [LARGE SCALE GENOMIC DNA]</scope>
    <source>
        <strain evidence="3 4">V4-01</strain>
    </source>
</reference>
<gene>
    <name evidence="3" type="ORF">V2S66_24390</name>
</gene>
<feature type="compositionally biased region" description="Low complexity" evidence="1">
    <location>
        <begin position="30"/>
        <end position="48"/>
    </location>
</feature>
<evidence type="ECO:0000313" key="4">
    <source>
        <dbReference type="Proteomes" id="UP001344658"/>
    </source>
</evidence>
<comment type="caution">
    <text evidence="3">The sequence shown here is derived from an EMBL/GenBank/DDBJ whole genome shotgun (WGS) entry which is preliminary data.</text>
</comment>
<dbReference type="RefSeq" id="WP_330798426.1">
    <property type="nucleotide sequence ID" value="NZ_JAZEWV010000024.1"/>
</dbReference>